<reference evidence="2 3" key="1">
    <citation type="submission" date="2023-10" db="EMBL/GenBank/DDBJ databases">
        <title>Genome-Wide Identification Analysis in wild type Solanum Pinnatisectum Reveals Some Genes Defensing Phytophthora Infestans.</title>
        <authorList>
            <person name="Sun C."/>
        </authorList>
    </citation>
    <scope>NUCLEOTIDE SEQUENCE [LARGE SCALE GENOMIC DNA]</scope>
    <source>
        <strain evidence="2">LQN</strain>
        <tissue evidence="2">Leaf</tissue>
    </source>
</reference>
<proteinExistence type="predicted"/>
<keyword evidence="3" id="KW-1185">Reference proteome</keyword>
<evidence type="ECO:0000313" key="2">
    <source>
        <dbReference type="EMBL" id="KAK4706800.1"/>
    </source>
</evidence>
<comment type="caution">
    <text evidence="2">The sequence shown here is derived from an EMBL/GenBank/DDBJ whole genome shotgun (WGS) entry which is preliminary data.</text>
</comment>
<protein>
    <recommendedName>
        <fullName evidence="1">Retrotransposon gag domain-containing protein</fullName>
    </recommendedName>
</protein>
<feature type="domain" description="Retrotransposon gag" evidence="1">
    <location>
        <begin position="33"/>
        <end position="106"/>
    </location>
</feature>
<sequence length="114" mass="13650">MSVVELKIFDRFVRLAPPKYLRGSWSVLHLLSVLGVAKEWWRSILGHRPTCFPMMGWVEFTEVFLKRFVQYSLREQCMDEFNRLEKVSLLVYEYEAHFHELSCYAMLDIPTELD</sequence>
<evidence type="ECO:0000259" key="1">
    <source>
        <dbReference type="Pfam" id="PF03732"/>
    </source>
</evidence>
<organism evidence="2 3">
    <name type="scientific">Solanum pinnatisectum</name>
    <name type="common">tansyleaf nightshade</name>
    <dbReference type="NCBI Taxonomy" id="50273"/>
    <lineage>
        <taxon>Eukaryota</taxon>
        <taxon>Viridiplantae</taxon>
        <taxon>Streptophyta</taxon>
        <taxon>Embryophyta</taxon>
        <taxon>Tracheophyta</taxon>
        <taxon>Spermatophyta</taxon>
        <taxon>Magnoliopsida</taxon>
        <taxon>eudicotyledons</taxon>
        <taxon>Gunneridae</taxon>
        <taxon>Pentapetalae</taxon>
        <taxon>asterids</taxon>
        <taxon>lamiids</taxon>
        <taxon>Solanales</taxon>
        <taxon>Solanaceae</taxon>
        <taxon>Solanoideae</taxon>
        <taxon>Solaneae</taxon>
        <taxon>Solanum</taxon>
    </lineage>
</organism>
<dbReference type="Pfam" id="PF03732">
    <property type="entry name" value="Retrotrans_gag"/>
    <property type="match status" value="1"/>
</dbReference>
<dbReference type="Proteomes" id="UP001311915">
    <property type="component" value="Unassembled WGS sequence"/>
</dbReference>
<dbReference type="AlphaFoldDB" id="A0AAV9K251"/>
<accession>A0AAV9K251</accession>
<name>A0AAV9K251_9SOLN</name>
<evidence type="ECO:0000313" key="3">
    <source>
        <dbReference type="Proteomes" id="UP001311915"/>
    </source>
</evidence>
<dbReference type="EMBL" id="JAWPEI010000047">
    <property type="protein sequence ID" value="KAK4706800.1"/>
    <property type="molecule type" value="Genomic_DNA"/>
</dbReference>
<gene>
    <name evidence="2" type="ORF">R3W88_033650</name>
</gene>
<dbReference type="InterPro" id="IPR005162">
    <property type="entry name" value="Retrotrans_gag_dom"/>
</dbReference>